<sequence>MSLDGAQEWAPPGVDTSRSAMARVHDALLGGMENFAVDRSVARRLKDAVPEVVDLLWCNRAFIGRVVDFLVREAGIRQIIDLGAGLPTVENTHEVAQFADPLCRVVYVDLDPMVEPHALAIMKGNPYADAVTADARDVAAVLGHPRLTRLIDLSQPTAILAIGLLHLFPDDEDPHGLTRRYMAALPSGSYLAASNFMASPSPKAKALEVLLQATMGTGWFREREAIAAYFDGLVLEEPGVVHFSEWRPDERVPGPLAPWEELLLGGVARKP</sequence>
<organism evidence="1 2">
    <name type="scientific">Nonomuraea wenchangensis</name>
    <dbReference type="NCBI Taxonomy" id="568860"/>
    <lineage>
        <taxon>Bacteria</taxon>
        <taxon>Bacillati</taxon>
        <taxon>Actinomycetota</taxon>
        <taxon>Actinomycetes</taxon>
        <taxon>Streptosporangiales</taxon>
        <taxon>Streptosporangiaceae</taxon>
        <taxon>Nonomuraea</taxon>
    </lineage>
</organism>
<keyword evidence="2" id="KW-1185">Reference proteome</keyword>
<dbReference type="RefSeq" id="WP_218155689.1">
    <property type="nucleotide sequence ID" value="NZ_FOHX01000002.1"/>
</dbReference>
<dbReference type="InterPro" id="IPR006764">
    <property type="entry name" value="SAM_dep_MeTrfase_SAV2177_type"/>
</dbReference>
<dbReference type="Gene3D" id="3.40.50.150">
    <property type="entry name" value="Vaccinia Virus protein VP39"/>
    <property type="match status" value="1"/>
</dbReference>
<name>A0A1I0CYU8_9ACTN</name>
<dbReference type="EMBL" id="FOHX01000002">
    <property type="protein sequence ID" value="SET24294.1"/>
    <property type="molecule type" value="Genomic_DNA"/>
</dbReference>
<proteinExistence type="predicted"/>
<reference evidence="1 2" key="1">
    <citation type="submission" date="2016-10" db="EMBL/GenBank/DDBJ databases">
        <authorList>
            <person name="de Groot N.N."/>
        </authorList>
    </citation>
    <scope>NUCLEOTIDE SEQUENCE [LARGE SCALE GENOMIC DNA]</scope>
    <source>
        <strain evidence="1 2">CGMCC 4.5598</strain>
    </source>
</reference>
<gene>
    <name evidence="1" type="ORF">SAMN05421811_102489</name>
</gene>
<dbReference type="Proteomes" id="UP000199361">
    <property type="component" value="Unassembled WGS sequence"/>
</dbReference>
<dbReference type="GO" id="GO:0008168">
    <property type="term" value="F:methyltransferase activity"/>
    <property type="evidence" value="ECO:0007669"/>
    <property type="project" value="UniProtKB-KW"/>
</dbReference>
<dbReference type="GO" id="GO:0032259">
    <property type="term" value="P:methylation"/>
    <property type="evidence" value="ECO:0007669"/>
    <property type="project" value="UniProtKB-KW"/>
</dbReference>
<dbReference type="AlphaFoldDB" id="A0A1I0CYU8"/>
<dbReference type="PIRSF" id="PIRSF017393">
    <property type="entry name" value="MTase_SAV2177"/>
    <property type="match status" value="1"/>
</dbReference>
<dbReference type="InterPro" id="IPR029063">
    <property type="entry name" value="SAM-dependent_MTases_sf"/>
</dbReference>
<accession>A0A1I0CYU8</accession>
<evidence type="ECO:0000313" key="1">
    <source>
        <dbReference type="EMBL" id="SET24294.1"/>
    </source>
</evidence>
<evidence type="ECO:0000313" key="2">
    <source>
        <dbReference type="Proteomes" id="UP000199361"/>
    </source>
</evidence>
<dbReference type="STRING" id="568860.SAMN05421811_102489"/>
<protein>
    <submittedName>
        <fullName evidence="1">S-adenosyl methyltransferase</fullName>
    </submittedName>
</protein>
<keyword evidence="1" id="KW-0489">Methyltransferase</keyword>
<keyword evidence="1" id="KW-0808">Transferase</keyword>
<dbReference type="SUPFAM" id="SSF53335">
    <property type="entry name" value="S-adenosyl-L-methionine-dependent methyltransferases"/>
    <property type="match status" value="1"/>
</dbReference>
<dbReference type="Pfam" id="PF04672">
    <property type="entry name" value="Methyltransf_19"/>
    <property type="match status" value="1"/>
</dbReference>